<evidence type="ECO:0000313" key="3">
    <source>
        <dbReference type="EMBL" id="MBP3192099.1"/>
    </source>
</evidence>
<evidence type="ECO:0000313" key="4">
    <source>
        <dbReference type="Proteomes" id="UP000673975"/>
    </source>
</evidence>
<comment type="caution">
    <text evidence="3">The sequence shown here is derived from an EMBL/GenBank/DDBJ whole genome shotgun (WGS) entry which is preliminary data.</text>
</comment>
<keyword evidence="4" id="KW-1185">Reference proteome</keyword>
<keyword evidence="1" id="KW-0732">Signal</keyword>
<name>A0A8J7UWD0_9BACT</name>
<gene>
    <name evidence="3" type="ORF">NATSA_05435</name>
</gene>
<dbReference type="Proteomes" id="UP000673975">
    <property type="component" value="Unassembled WGS sequence"/>
</dbReference>
<feature type="signal peptide" evidence="1">
    <location>
        <begin position="1"/>
        <end position="26"/>
    </location>
</feature>
<accession>A0A8J7UWD0</accession>
<evidence type="ECO:0000259" key="2">
    <source>
        <dbReference type="Pfam" id="PF14371"/>
    </source>
</evidence>
<organism evidence="3 4">
    <name type="scientific">Natronogracilivirga saccharolytica</name>
    <dbReference type="NCBI Taxonomy" id="2812953"/>
    <lineage>
        <taxon>Bacteria</taxon>
        <taxon>Pseudomonadati</taxon>
        <taxon>Balneolota</taxon>
        <taxon>Balneolia</taxon>
        <taxon>Balneolales</taxon>
        <taxon>Cyclonatronaceae</taxon>
        <taxon>Natronogracilivirga</taxon>
    </lineage>
</organism>
<dbReference type="Pfam" id="PF14371">
    <property type="entry name" value="DUF4412"/>
    <property type="match status" value="1"/>
</dbReference>
<evidence type="ECO:0000256" key="1">
    <source>
        <dbReference type="SAM" id="SignalP"/>
    </source>
</evidence>
<dbReference type="InterPro" id="IPR025524">
    <property type="entry name" value="DUF4412"/>
</dbReference>
<reference evidence="3" key="1">
    <citation type="submission" date="2021-02" db="EMBL/GenBank/DDBJ databases">
        <title>Natronogracilivirga saccharolytica gen. nov. sp. nov. a new anaerobic, haloalkiliphilic carbohydrate-fermenting bacterium from soda lake and proposing of Cyclonatronumiaceae fam. nov. in the phylum Balneolaeota.</title>
        <authorList>
            <person name="Zhilina T.N."/>
            <person name="Sorokin D.Y."/>
            <person name="Zavarzina D.G."/>
            <person name="Toshchakov S.V."/>
            <person name="Kublanov I.V."/>
        </authorList>
    </citation>
    <scope>NUCLEOTIDE SEQUENCE</scope>
    <source>
        <strain evidence="3">Z-1702</strain>
    </source>
</reference>
<sequence>MKRFLCAILLVSLFSLSGYGSGSVSASGYANPSGAPDTDPDYFQGTLYYDLDINGMEQEFRYRIKGNLIRLEIDDPLMGGSMTLLMAQDHDQVVILMHEVGGYSEVAFKELADRGEALIDRVDRFAFTGNEQMISGVLSNEYIIHTDRDEDFVLWSPVDASRYGYFQFPDFGNPALSRLLKHDVPAGFFPFLVFYEGKETKINIRLYDIVEETLAPELFEVPASYRDINVTIPDY</sequence>
<dbReference type="AlphaFoldDB" id="A0A8J7UWD0"/>
<feature type="chain" id="PRO_5035201125" evidence="1">
    <location>
        <begin position="27"/>
        <end position="235"/>
    </location>
</feature>
<feature type="domain" description="DUF4412" evidence="2">
    <location>
        <begin position="43"/>
        <end position="225"/>
    </location>
</feature>
<protein>
    <submittedName>
        <fullName evidence="3">DUF4412 domain-containing protein</fullName>
    </submittedName>
</protein>
<dbReference type="RefSeq" id="WP_210510995.1">
    <property type="nucleotide sequence ID" value="NZ_JAFIDN010000003.1"/>
</dbReference>
<dbReference type="EMBL" id="JAFIDN010000003">
    <property type="protein sequence ID" value="MBP3192099.1"/>
    <property type="molecule type" value="Genomic_DNA"/>
</dbReference>
<proteinExistence type="predicted"/>